<feature type="compositionally biased region" description="Polar residues" evidence="2">
    <location>
        <begin position="1214"/>
        <end position="1224"/>
    </location>
</feature>
<feature type="compositionally biased region" description="Polar residues" evidence="2">
    <location>
        <begin position="1327"/>
        <end position="1339"/>
    </location>
</feature>
<name>A0A7D9E2W5_PARCT</name>
<comment type="caution">
    <text evidence="3">The sequence shown here is derived from an EMBL/GenBank/DDBJ whole genome shotgun (WGS) entry which is preliminary data.</text>
</comment>
<dbReference type="InterPro" id="IPR028267">
    <property type="entry name" value="Pianissimo_N"/>
</dbReference>
<dbReference type="InterPro" id="IPR028268">
    <property type="entry name" value="Pianissimo_fam"/>
</dbReference>
<dbReference type="PANTHER" id="PTHR13298">
    <property type="entry name" value="CYTOSOLIC REGULATOR PIANISSIMO"/>
    <property type="match status" value="1"/>
</dbReference>
<dbReference type="InterPro" id="IPR029452">
    <property type="entry name" value="RICTOR_V"/>
</dbReference>
<dbReference type="InterPro" id="IPR011989">
    <property type="entry name" value="ARM-like"/>
</dbReference>
<feature type="compositionally biased region" description="Polar residues" evidence="2">
    <location>
        <begin position="969"/>
        <end position="978"/>
    </location>
</feature>
<dbReference type="InterPro" id="IPR029451">
    <property type="entry name" value="RICTOR_M"/>
</dbReference>
<dbReference type="InterPro" id="IPR016024">
    <property type="entry name" value="ARM-type_fold"/>
</dbReference>
<feature type="region of interest" description="Disordered" evidence="2">
    <location>
        <begin position="1211"/>
        <end position="1232"/>
    </location>
</feature>
<dbReference type="GO" id="GO:0038203">
    <property type="term" value="P:TORC2 signaling"/>
    <property type="evidence" value="ECO:0007669"/>
    <property type="project" value="TreeGrafter"/>
</dbReference>
<feature type="compositionally biased region" description="Basic and acidic residues" evidence="2">
    <location>
        <begin position="899"/>
        <end position="908"/>
    </location>
</feature>
<dbReference type="GO" id="GO:0051897">
    <property type="term" value="P:positive regulation of phosphatidylinositol 3-kinase/protein kinase B signal transduction"/>
    <property type="evidence" value="ECO:0007669"/>
    <property type="project" value="TreeGrafter"/>
</dbReference>
<dbReference type="InterPro" id="IPR029453">
    <property type="entry name" value="Rictor_IV"/>
</dbReference>
<dbReference type="GO" id="GO:0031932">
    <property type="term" value="C:TORC2 complex"/>
    <property type="evidence" value="ECO:0007669"/>
    <property type="project" value="InterPro"/>
</dbReference>
<feature type="non-terminal residue" evidence="3">
    <location>
        <position position="1"/>
    </location>
</feature>
<feature type="region of interest" description="Disordered" evidence="2">
    <location>
        <begin position="873"/>
        <end position="924"/>
    </location>
</feature>
<dbReference type="EMBL" id="CACRXK020003423">
    <property type="protein sequence ID" value="CAB3998729.1"/>
    <property type="molecule type" value="Genomic_DNA"/>
</dbReference>
<feature type="region of interest" description="Disordered" evidence="2">
    <location>
        <begin position="952"/>
        <end position="981"/>
    </location>
</feature>
<dbReference type="SUPFAM" id="SSF48371">
    <property type="entry name" value="ARM repeat"/>
    <property type="match status" value="1"/>
</dbReference>
<feature type="compositionally biased region" description="Low complexity" evidence="2">
    <location>
        <begin position="911"/>
        <end position="924"/>
    </location>
</feature>
<sequence>VDLLRNYTAIVLSAFVTAGLFESLVQVITTSEDLVSVRATIVLGQLLHMANTLLPPECSSHTHCLPTLMNIATSFQVTRQERGRASSAVNCLDRLHQLKKRTLSPYSLFLEFLTMQSKSSESKNKHKKRERDKENALKCINKDFDDDMIRDINVGTAKEDCNPLQWDVIAAILECPTVNLRKLEETGCSGFISSLLYFYQPSSLQFCTVELSNPMAKKLSEIGLLLIDFLLANIQESQRMLEDFTKEFSECLDKAFKDANSGTLGEESLMKTTSRYYFVFFGRLSCSSEGHKLLGTTGVYQHYLDLASMKSRDRLLKLILASLDYRRAEISRIILSKILTASPTNVRLYATKFLRALLRAKVAFFNNWGIELLVTQLYDHENRIAMEAADVLEEACEDEANLQYLVQLRPALLHLGDRGWRLLTRFLSVDKGFTYLSGLGYVDPLMEQWLQKYSSEYVKWVEEALAEALTTYQKPTDEDGGYVRQSSVKVVKRHVYVPTHFFGEIVKLKSGYEHLQQTGYVGQFVHTIQMFDSDKAADIQKVKAALWALGHIGTSSWGLSILIEEEIIPHIVEMANFCSVLTLRGTCFYVLGLIATTRQGADILKTLNWESVRHKGEDSWPVVEVKEEALPYSKWFVSSLSAATDYYRQSVDESLRHRKSESETEDAQKSLYDEASGVYLGTEHRLSNVYDKSSGIYLGEEAPQVPKHDEGTGSGILLSMLEEKRQEMYFGEDQHGGSSVSLSEEKSSGSNEEVETKVEPPSLLERINKASIPAHLMPPPAETVTGKKASAEDDSSRGGKKKSTSRRENSPKLLARSESYPRSASNASRHSADSDASTGTHGNQLKTGINLGPYEGSLGENSLISRILKSASSSQAKDGKVENEETNVNSPLSSTPRSRATDGDEVRHVRSSSGVSESSYRSQSSMDTFQSFGSYKSQTSLDENIPLHLDLDKPYEKSMRKRQAELNRTRSSSLNEQGSVVDPRLSITADARSASFSGTTDDMSHYPARANRPIFRNDYSISLPANDQRALITGSNTEVMLLDNKTLVLKNLTKSEETDGFDGSYLDQMSMGDGLSYMASVVSRNDHVRDIGTSVDEINKKFPRKAYSRSASSASSSYTPRGKRLKKSVTSMSIWSLQSVPMSPTSPSDVESVDMMPTYTSFRDAHGYSALSNLRRKRSMNRDIESRIGGFNQSFAIVGPPIPESRPLSLDFAESQTSGSSALPTPSPLDHQYGRKLKTASSARGNEFLGLTLPLDLTDFFMVAECQFKGSWAANFNGISTSMPQETASSESETTQIVKGKSSHDVTHCLSCMDISRITGLHVTRQASVESTDGTTVKSDTPDKNVTLLNGPGSGKSETPSSGSILEKFVKGKRGDAITPKEQSLIKREILRLVVNLSSAVTSKSHQQSLRSWKENVPQMFDDLCLYSQVIEQMSLYKYKLTMRRFIQGFFEPVKFTQLLDQADAIIKKHNI</sequence>
<organism evidence="3 4">
    <name type="scientific">Paramuricea clavata</name>
    <name type="common">Red gorgonian</name>
    <name type="synonym">Violescent sea-whip</name>
    <dbReference type="NCBI Taxonomy" id="317549"/>
    <lineage>
        <taxon>Eukaryota</taxon>
        <taxon>Metazoa</taxon>
        <taxon>Cnidaria</taxon>
        <taxon>Anthozoa</taxon>
        <taxon>Octocorallia</taxon>
        <taxon>Malacalcyonacea</taxon>
        <taxon>Plexauridae</taxon>
        <taxon>Paramuricea</taxon>
    </lineage>
</organism>
<comment type="similarity">
    <text evidence="1">Belongs to the RICTOR family.</text>
</comment>
<dbReference type="OrthoDB" id="271111at2759"/>
<dbReference type="SMART" id="SM01307">
    <property type="entry name" value="RICTOR_M"/>
    <property type="match status" value="1"/>
</dbReference>
<dbReference type="Pfam" id="PF14668">
    <property type="entry name" value="RICTOR_V"/>
    <property type="match status" value="1"/>
</dbReference>
<dbReference type="SMART" id="SM01303">
    <property type="entry name" value="RasGEF_N_2"/>
    <property type="match status" value="1"/>
</dbReference>
<protein>
    <submittedName>
        <fullName evidence="3">Rapamycin-insensitive companion of mTOR</fullName>
    </submittedName>
</protein>
<dbReference type="Proteomes" id="UP001152795">
    <property type="component" value="Unassembled WGS sequence"/>
</dbReference>
<evidence type="ECO:0000256" key="2">
    <source>
        <dbReference type="SAM" id="MobiDB-lite"/>
    </source>
</evidence>
<keyword evidence="4" id="KW-1185">Reference proteome</keyword>
<accession>A0A7D9E2W5</accession>
<feature type="region of interest" description="Disordered" evidence="2">
    <location>
        <begin position="1327"/>
        <end position="1364"/>
    </location>
</feature>
<feature type="compositionally biased region" description="Basic and acidic residues" evidence="2">
    <location>
        <begin position="952"/>
        <end position="968"/>
    </location>
</feature>
<dbReference type="Pfam" id="PF14666">
    <property type="entry name" value="RICTOR_M"/>
    <property type="match status" value="1"/>
</dbReference>
<dbReference type="Pfam" id="PF14664">
    <property type="entry name" value="RICTOR_N"/>
    <property type="match status" value="1"/>
</dbReference>
<evidence type="ECO:0000256" key="1">
    <source>
        <dbReference type="ARBA" id="ARBA00008878"/>
    </source>
</evidence>
<evidence type="ECO:0000313" key="3">
    <source>
        <dbReference type="EMBL" id="CAB3998729.1"/>
    </source>
</evidence>
<dbReference type="PANTHER" id="PTHR13298:SF11">
    <property type="entry name" value="RAPAMYCIN-INSENSITIVE COMPANION OF MTOR"/>
    <property type="match status" value="1"/>
</dbReference>
<evidence type="ECO:0000313" key="4">
    <source>
        <dbReference type="Proteomes" id="UP001152795"/>
    </source>
</evidence>
<feature type="region of interest" description="Disordered" evidence="2">
    <location>
        <begin position="732"/>
        <end position="853"/>
    </location>
</feature>
<gene>
    <name evidence="3" type="ORF">PACLA_8A067034</name>
</gene>
<feature type="compositionally biased region" description="Polar residues" evidence="2">
    <location>
        <begin position="886"/>
        <end position="898"/>
    </location>
</feature>
<dbReference type="GO" id="GO:0043539">
    <property type="term" value="F:protein serine/threonine kinase activator activity"/>
    <property type="evidence" value="ECO:0007669"/>
    <property type="project" value="TreeGrafter"/>
</dbReference>
<feature type="compositionally biased region" description="Polar residues" evidence="2">
    <location>
        <begin position="820"/>
        <end position="847"/>
    </location>
</feature>
<dbReference type="Gene3D" id="1.25.10.10">
    <property type="entry name" value="Leucine-rich Repeat Variant"/>
    <property type="match status" value="1"/>
</dbReference>
<reference evidence="3" key="1">
    <citation type="submission" date="2020-04" db="EMBL/GenBank/DDBJ databases">
        <authorList>
            <person name="Alioto T."/>
            <person name="Alioto T."/>
            <person name="Gomez Garrido J."/>
        </authorList>
    </citation>
    <scope>NUCLEOTIDE SEQUENCE</scope>
    <source>
        <strain evidence="3">A484AB</strain>
    </source>
</reference>
<dbReference type="Pfam" id="PF14663">
    <property type="entry name" value="RasGEF_N_2"/>
    <property type="match status" value="1"/>
</dbReference>
<dbReference type="SMART" id="SM01310">
    <property type="entry name" value="RICTOR_V"/>
    <property type="match status" value="1"/>
</dbReference>
<proteinExistence type="inferred from homology"/>